<evidence type="ECO:0000259" key="2">
    <source>
        <dbReference type="PROSITE" id="PS51361"/>
    </source>
</evidence>
<keyword evidence="4" id="KW-1185">Reference proteome</keyword>
<feature type="domain" description="Teneurin N-terminal" evidence="2">
    <location>
        <begin position="462"/>
        <end position="674"/>
    </location>
</feature>
<organism evidence="3 4">
    <name type="scientific">Collichthys lucidus</name>
    <name type="common">Big head croaker</name>
    <name type="synonym">Sciaena lucida</name>
    <dbReference type="NCBI Taxonomy" id="240159"/>
    <lineage>
        <taxon>Eukaryota</taxon>
        <taxon>Metazoa</taxon>
        <taxon>Chordata</taxon>
        <taxon>Craniata</taxon>
        <taxon>Vertebrata</taxon>
        <taxon>Euteleostomi</taxon>
        <taxon>Actinopterygii</taxon>
        <taxon>Neopterygii</taxon>
        <taxon>Teleostei</taxon>
        <taxon>Neoteleostei</taxon>
        <taxon>Acanthomorphata</taxon>
        <taxon>Eupercaria</taxon>
        <taxon>Sciaenidae</taxon>
        <taxon>Collichthys</taxon>
    </lineage>
</organism>
<evidence type="ECO:0000313" key="4">
    <source>
        <dbReference type="Proteomes" id="UP000298787"/>
    </source>
</evidence>
<dbReference type="GO" id="GO:0007165">
    <property type="term" value="P:signal transduction"/>
    <property type="evidence" value="ECO:0007669"/>
    <property type="project" value="InterPro"/>
</dbReference>
<feature type="region of interest" description="Disordered" evidence="1">
    <location>
        <begin position="462"/>
        <end position="487"/>
    </location>
</feature>
<name>A0A4U5V050_COLLU</name>
<sequence>MCASVSSGSSTLEEQKEEEEEEEEDFFPAVPCRAVEIHSPALGTIKTKGRKEEEDGDQKLHVRVSVIKQFSKIELIRHCWPYKPLCLIAHRALKTLRRWTEIEADDFQLLPTAALRPTLPELSGQRVTPPGLNALQQIGLLALLLQSPRSDHTNKVARYIFCILESSSEQTPLVAFHHDQDNLMQDSETAVNLQTPCASAGLQGKGSAEKELSIYFCASVRQQSGAIALKGGLALSRYSININKAPIACLEGRLSRQAIPKCALQEYVQYMPHLNRLGERFLMGSIVRLMAEETHHGLARFPKRCVVRHRLCLGWSANRSRTAAEAYDIMPVEKQHYSCISSATFQTFSCQVLIWVACEGSNNGEAELVMRDIDAQHISDIQMTVRVCFSLMLKRRRGRKTRRKLSWILSCCRGEFCYLNDLKYPNVHKTNGTKEKPSSGYSCEPQTFVTVTLTVASLQTPERRYTSSSADSEDGKPNSKSYSSSETLKAFDHDSRMAYGTRVKEMVHHEVDEFSRQGADFSLRNLGFGEALPSHVATYRTDLGLSHRDYSVSVGSDADTETDGIMSPEHAVRLWGRSNTKSGRSSCLSSRANSNLTLTDTEHENTENDATADSLLGPGASATRHRDCDRLLQGTMFSVILRCVISLYPHRAQHEACAETVTGIAAAAAEYQTK</sequence>
<gene>
    <name evidence="3" type="ORF">D9C73_014790</name>
</gene>
<dbReference type="EMBL" id="CM014090">
    <property type="protein sequence ID" value="TKS80688.1"/>
    <property type="molecule type" value="Genomic_DNA"/>
</dbReference>
<dbReference type="Proteomes" id="UP000298787">
    <property type="component" value="Chromosome 13"/>
</dbReference>
<protein>
    <submittedName>
        <fullName evidence="3">Teneurin-4</fullName>
    </submittedName>
</protein>
<feature type="compositionally biased region" description="Polar residues" evidence="1">
    <location>
        <begin position="1"/>
        <end position="12"/>
    </location>
</feature>
<dbReference type="PROSITE" id="PS51361">
    <property type="entry name" value="TENEURIN_N"/>
    <property type="match status" value="1"/>
</dbReference>
<feature type="compositionally biased region" description="Polar residues" evidence="1">
    <location>
        <begin position="579"/>
        <end position="599"/>
    </location>
</feature>
<feature type="compositionally biased region" description="Polar residues" evidence="1">
    <location>
        <begin position="478"/>
        <end position="487"/>
    </location>
</feature>
<evidence type="ECO:0000313" key="3">
    <source>
        <dbReference type="EMBL" id="TKS80688.1"/>
    </source>
</evidence>
<feature type="region of interest" description="Disordered" evidence="1">
    <location>
        <begin position="1"/>
        <end position="27"/>
    </location>
</feature>
<proteinExistence type="predicted"/>
<accession>A0A4U5V050</accession>
<dbReference type="Pfam" id="PF06484">
    <property type="entry name" value="Ten_N"/>
    <property type="match status" value="1"/>
</dbReference>
<dbReference type="AlphaFoldDB" id="A0A4U5V050"/>
<feature type="region of interest" description="Disordered" evidence="1">
    <location>
        <begin position="579"/>
        <end position="619"/>
    </location>
</feature>
<dbReference type="GO" id="GO:0016020">
    <property type="term" value="C:membrane"/>
    <property type="evidence" value="ECO:0007669"/>
    <property type="project" value="InterPro"/>
</dbReference>
<evidence type="ECO:0000256" key="1">
    <source>
        <dbReference type="SAM" id="MobiDB-lite"/>
    </source>
</evidence>
<dbReference type="STRING" id="240159.A0A4U5V050"/>
<reference evidence="3 4" key="1">
    <citation type="submission" date="2019-01" db="EMBL/GenBank/DDBJ databases">
        <title>Genome Assembly of Collichthys lucidus.</title>
        <authorList>
            <person name="Cai M."/>
            <person name="Xiao S."/>
        </authorList>
    </citation>
    <scope>NUCLEOTIDE SEQUENCE [LARGE SCALE GENOMIC DNA]</scope>
    <source>
        <strain evidence="3">JT15FE1705JMU</strain>
        <tissue evidence="3">Muscle</tissue>
    </source>
</reference>
<dbReference type="InterPro" id="IPR009471">
    <property type="entry name" value="Ten_N"/>
</dbReference>
<feature type="compositionally biased region" description="Acidic residues" evidence="1">
    <location>
        <begin position="15"/>
        <end position="26"/>
    </location>
</feature>